<proteinExistence type="predicted"/>
<name>A0A7D3XHQ6_9SPHN</name>
<protein>
    <submittedName>
        <fullName evidence="1">Uncharacterized protein</fullName>
    </submittedName>
</protein>
<organism evidence="1 2">
    <name type="scientific">Erythrobacter mangrovi</name>
    <dbReference type="NCBI Taxonomy" id="2739433"/>
    <lineage>
        <taxon>Bacteria</taxon>
        <taxon>Pseudomonadati</taxon>
        <taxon>Pseudomonadota</taxon>
        <taxon>Alphaproteobacteria</taxon>
        <taxon>Sphingomonadales</taxon>
        <taxon>Erythrobacteraceae</taxon>
        <taxon>Erythrobacter/Porphyrobacter group</taxon>
        <taxon>Erythrobacter</taxon>
    </lineage>
</organism>
<reference evidence="1 2" key="1">
    <citation type="submission" date="2020-05" db="EMBL/GenBank/DDBJ databases">
        <title>Erythrobacter mangrovi sp. nov., isolated from rhizosphere soil of mangrove plant (Kandelia candel).</title>
        <authorList>
            <person name="Ye Y.H."/>
        </authorList>
    </citation>
    <scope>NUCLEOTIDE SEQUENCE [LARGE SCALE GENOMIC DNA]</scope>
    <source>
        <strain evidence="1 2">EB310</strain>
    </source>
</reference>
<keyword evidence="2" id="KW-1185">Reference proteome</keyword>
<dbReference type="AlphaFoldDB" id="A0A7D3XHQ6"/>
<accession>A0A7D3XHQ6</accession>
<gene>
    <name evidence="1" type="ORF">HQR01_04450</name>
</gene>
<evidence type="ECO:0000313" key="1">
    <source>
        <dbReference type="EMBL" id="QKG70679.1"/>
    </source>
</evidence>
<dbReference type="RefSeq" id="WP_173212916.1">
    <property type="nucleotide sequence ID" value="NZ_CP053921.1"/>
</dbReference>
<dbReference type="Proteomes" id="UP000504693">
    <property type="component" value="Chromosome"/>
</dbReference>
<evidence type="ECO:0000313" key="2">
    <source>
        <dbReference type="Proteomes" id="UP000504693"/>
    </source>
</evidence>
<dbReference type="EMBL" id="CP053921">
    <property type="protein sequence ID" value="QKG70679.1"/>
    <property type="molecule type" value="Genomic_DNA"/>
</dbReference>
<dbReference type="KEGG" id="emv:HQR01_04450"/>
<sequence>MKLGIIACALGHHRVDRKDTRRVHGAHVGRCRSCKTPMEEIEPHLWAVQKVRDAGLTYRGK</sequence>